<dbReference type="GO" id="GO:0003677">
    <property type="term" value="F:DNA binding"/>
    <property type="evidence" value="ECO:0007669"/>
    <property type="project" value="UniProtKB-KW"/>
</dbReference>
<accession>A0A4S4LPT1</accession>
<dbReference type="AlphaFoldDB" id="A0A4S4LPT1"/>
<evidence type="ECO:0000256" key="4">
    <source>
        <dbReference type="ARBA" id="ARBA00023242"/>
    </source>
</evidence>
<dbReference type="CDD" id="cd00086">
    <property type="entry name" value="homeodomain"/>
    <property type="match status" value="1"/>
</dbReference>
<dbReference type="SUPFAM" id="SSF46689">
    <property type="entry name" value="Homeodomain-like"/>
    <property type="match status" value="1"/>
</dbReference>
<evidence type="ECO:0000256" key="3">
    <source>
        <dbReference type="ARBA" id="ARBA00023155"/>
    </source>
</evidence>
<comment type="caution">
    <text evidence="7">The sequence shown here is derived from an EMBL/GenBank/DDBJ whole genome shotgun (WGS) entry which is preliminary data.</text>
</comment>
<evidence type="ECO:0000313" key="7">
    <source>
        <dbReference type="EMBL" id="THH13578.1"/>
    </source>
</evidence>
<feature type="compositionally biased region" description="Acidic residues" evidence="5">
    <location>
        <begin position="239"/>
        <end position="248"/>
    </location>
</feature>
<protein>
    <recommendedName>
        <fullName evidence="6">KN homeodomain domain-containing protein</fullName>
    </recommendedName>
</protein>
<feature type="domain" description="KN homeodomain" evidence="6">
    <location>
        <begin position="68"/>
        <end position="105"/>
    </location>
</feature>
<evidence type="ECO:0000313" key="8">
    <source>
        <dbReference type="Proteomes" id="UP000310158"/>
    </source>
</evidence>
<keyword evidence="4" id="KW-0539">Nucleus</keyword>
<dbReference type="EMBL" id="SGPL01000342">
    <property type="protein sequence ID" value="THH13578.1"/>
    <property type="molecule type" value="Genomic_DNA"/>
</dbReference>
<evidence type="ECO:0000256" key="1">
    <source>
        <dbReference type="ARBA" id="ARBA00005800"/>
    </source>
</evidence>
<feature type="region of interest" description="Disordered" evidence="5">
    <location>
        <begin position="239"/>
        <end position="302"/>
    </location>
</feature>
<organism evidence="7 8">
    <name type="scientific">Bondarzewia mesenterica</name>
    <dbReference type="NCBI Taxonomy" id="1095465"/>
    <lineage>
        <taxon>Eukaryota</taxon>
        <taxon>Fungi</taxon>
        <taxon>Dikarya</taxon>
        <taxon>Basidiomycota</taxon>
        <taxon>Agaricomycotina</taxon>
        <taxon>Agaricomycetes</taxon>
        <taxon>Russulales</taxon>
        <taxon>Bondarzewiaceae</taxon>
        <taxon>Bondarzewia</taxon>
    </lineage>
</organism>
<sequence length="565" mass="61141">MATAFYENALHGELIQDELVEELDGTLTRFCLSDLSEYPLASTPADEQDITNPRQVFLPAGPTAAYTWFLDNLYNPYPSRNVKAYLALSSGVSVKSVEAWFIKIRWEIGWTTLSRGSFSDSRAAMLHAAQLAYVHDDSEKSLSKRDRFAFAVVRENLERLPPSNRILRQCPQPGISDAASAPHTMDHGTSYGTGVAAIKGRAERSLTNGIAEPSTGSDPSVFPHLAVCASLDWMSAAPTDDELEEEDTTPTSSVAAFKHRTDDTFAPGSPFGQSIDNTLPRPIKRLRRDSIPSSETQLRLSVPRRPSALLSSVSGLPIEFPADPSSSIPTMSEFAGDGMADASTTLAPIKPHKGCFSDPCAPREPKCPHGLLQCARPHAVSNHLSAGTVEYDINSFMTDDWVELFSIAKPVSSDDFVPLATAPVDADILRDASFPDPEFDDSFGLLPSIGMEHQSQSQPASTEMQNTEDQALAVSHLDLLSSLPAVEPNFAVPAPASLPASALAYENTFSSFLQSQAESSEPSSAIDWDEFDIITKLCSPEVNIASTPDPDAVFPSLEDFLWGAN</sequence>
<keyword evidence="2" id="KW-0238">DNA-binding</keyword>
<reference evidence="7 8" key="1">
    <citation type="submission" date="2019-02" db="EMBL/GenBank/DDBJ databases">
        <title>Genome sequencing of the rare red list fungi Bondarzewia mesenterica.</title>
        <authorList>
            <person name="Buettner E."/>
            <person name="Kellner H."/>
        </authorList>
    </citation>
    <scope>NUCLEOTIDE SEQUENCE [LARGE SCALE GENOMIC DNA]</scope>
    <source>
        <strain evidence="7 8">DSM 108281</strain>
    </source>
</reference>
<dbReference type="InterPro" id="IPR009057">
    <property type="entry name" value="Homeodomain-like_sf"/>
</dbReference>
<evidence type="ECO:0000256" key="5">
    <source>
        <dbReference type="SAM" id="MobiDB-lite"/>
    </source>
</evidence>
<dbReference type="Pfam" id="PF05920">
    <property type="entry name" value="Homeobox_KN"/>
    <property type="match status" value="1"/>
</dbReference>
<keyword evidence="8" id="KW-1185">Reference proteome</keyword>
<dbReference type="InterPro" id="IPR008422">
    <property type="entry name" value="KN_HD"/>
</dbReference>
<comment type="similarity">
    <text evidence="1">Belongs to the TALE/M-ATYP homeobox family.</text>
</comment>
<dbReference type="Proteomes" id="UP000310158">
    <property type="component" value="Unassembled WGS sequence"/>
</dbReference>
<evidence type="ECO:0000259" key="6">
    <source>
        <dbReference type="Pfam" id="PF05920"/>
    </source>
</evidence>
<name>A0A4S4LPT1_9AGAM</name>
<dbReference type="Gene3D" id="1.10.10.60">
    <property type="entry name" value="Homeodomain-like"/>
    <property type="match status" value="1"/>
</dbReference>
<gene>
    <name evidence="7" type="ORF">EW146_g6649</name>
</gene>
<dbReference type="InterPro" id="IPR001356">
    <property type="entry name" value="HD"/>
</dbReference>
<keyword evidence="3" id="KW-0371">Homeobox</keyword>
<dbReference type="GO" id="GO:0006355">
    <property type="term" value="P:regulation of DNA-templated transcription"/>
    <property type="evidence" value="ECO:0007669"/>
    <property type="project" value="InterPro"/>
</dbReference>
<evidence type="ECO:0000256" key="2">
    <source>
        <dbReference type="ARBA" id="ARBA00023125"/>
    </source>
</evidence>
<proteinExistence type="inferred from homology"/>
<dbReference type="OrthoDB" id="250329at2759"/>